<keyword evidence="4" id="KW-1185">Reference proteome</keyword>
<reference evidence="4" key="1">
    <citation type="submission" date="2016-10" db="EMBL/GenBank/DDBJ databases">
        <authorList>
            <person name="Varghese N."/>
            <person name="Submissions S."/>
        </authorList>
    </citation>
    <scope>NUCLEOTIDE SEQUENCE [LARGE SCALE GENOMIC DNA]</scope>
    <source>
        <strain evidence="4">DSM 45413</strain>
    </source>
</reference>
<evidence type="ECO:0000313" key="4">
    <source>
        <dbReference type="Proteomes" id="UP000198960"/>
    </source>
</evidence>
<proteinExistence type="predicted"/>
<name>A0A1H8W527_9ACTN</name>
<evidence type="ECO:0000256" key="1">
    <source>
        <dbReference type="SAM" id="MobiDB-lite"/>
    </source>
</evidence>
<keyword evidence="2" id="KW-0472">Membrane</keyword>
<dbReference type="RefSeq" id="WP_091947981.1">
    <property type="nucleotide sequence ID" value="NZ_FOEE01000016.1"/>
</dbReference>
<evidence type="ECO:0000256" key="2">
    <source>
        <dbReference type="SAM" id="Phobius"/>
    </source>
</evidence>
<organism evidence="3 4">
    <name type="scientific">Trujillonella endophytica</name>
    <dbReference type="NCBI Taxonomy" id="673521"/>
    <lineage>
        <taxon>Bacteria</taxon>
        <taxon>Bacillati</taxon>
        <taxon>Actinomycetota</taxon>
        <taxon>Actinomycetes</taxon>
        <taxon>Geodermatophilales</taxon>
        <taxon>Geodermatophilaceae</taxon>
        <taxon>Trujillonella</taxon>
    </lineage>
</organism>
<gene>
    <name evidence="3" type="ORF">SAMN05660991_04070</name>
</gene>
<protein>
    <submittedName>
        <fullName evidence="3">Uncharacterized protein</fullName>
    </submittedName>
</protein>
<accession>A0A1H8W527</accession>
<feature type="transmembrane region" description="Helical" evidence="2">
    <location>
        <begin position="6"/>
        <end position="29"/>
    </location>
</feature>
<feature type="region of interest" description="Disordered" evidence="1">
    <location>
        <begin position="31"/>
        <end position="64"/>
    </location>
</feature>
<keyword evidence="2" id="KW-0812">Transmembrane</keyword>
<dbReference type="Proteomes" id="UP000198960">
    <property type="component" value="Unassembled WGS sequence"/>
</dbReference>
<dbReference type="AlphaFoldDB" id="A0A1H8W527"/>
<evidence type="ECO:0000313" key="3">
    <source>
        <dbReference type="EMBL" id="SEP22709.1"/>
    </source>
</evidence>
<dbReference type="STRING" id="673521.SAMN05660991_04070"/>
<sequence>MTWLWLVLLGWLVIAVLAGLLIGGVVHVADRRDGSTRGSRVRSPLARPSAEDLLSPTLGGNRAG</sequence>
<dbReference type="EMBL" id="FOEE01000016">
    <property type="protein sequence ID" value="SEP22709.1"/>
    <property type="molecule type" value="Genomic_DNA"/>
</dbReference>
<keyword evidence="2" id="KW-1133">Transmembrane helix</keyword>